<dbReference type="CDD" id="cd09631">
    <property type="entry name" value="DOMON_DOH"/>
    <property type="match status" value="1"/>
</dbReference>
<dbReference type="AlphaFoldDB" id="A0AAD7ZJ83"/>
<dbReference type="GO" id="GO:0005615">
    <property type="term" value="C:extracellular space"/>
    <property type="evidence" value="ECO:0007669"/>
    <property type="project" value="TreeGrafter"/>
</dbReference>
<dbReference type="EMBL" id="JASPKZ010007922">
    <property type="protein sequence ID" value="KAJ9581421.1"/>
    <property type="molecule type" value="Genomic_DNA"/>
</dbReference>
<dbReference type="InterPro" id="IPR000945">
    <property type="entry name" value="DBH-like"/>
</dbReference>
<dbReference type="GO" id="GO:0030667">
    <property type="term" value="C:secretory granule membrane"/>
    <property type="evidence" value="ECO:0007669"/>
    <property type="project" value="TreeGrafter"/>
</dbReference>
<evidence type="ECO:0000259" key="1">
    <source>
        <dbReference type="PROSITE" id="PS50836"/>
    </source>
</evidence>
<dbReference type="GO" id="GO:0042421">
    <property type="term" value="P:norepinephrine biosynthetic process"/>
    <property type="evidence" value="ECO:0007669"/>
    <property type="project" value="TreeGrafter"/>
</dbReference>
<dbReference type="GO" id="GO:0006589">
    <property type="term" value="P:octopamine biosynthetic process"/>
    <property type="evidence" value="ECO:0007669"/>
    <property type="project" value="TreeGrafter"/>
</dbReference>
<protein>
    <recommendedName>
        <fullName evidence="1">DOMON domain-containing protein</fullName>
    </recommendedName>
</protein>
<feature type="non-terminal residue" evidence="2">
    <location>
        <position position="1"/>
    </location>
</feature>
<proteinExistence type="predicted"/>
<dbReference type="PANTHER" id="PTHR10157">
    <property type="entry name" value="DOPAMINE BETA HYDROXYLASE RELATED"/>
    <property type="match status" value="1"/>
</dbReference>
<dbReference type="InterPro" id="IPR005018">
    <property type="entry name" value="DOMON_domain"/>
</dbReference>
<dbReference type="Pfam" id="PF03351">
    <property type="entry name" value="DOMON"/>
    <property type="match status" value="1"/>
</dbReference>
<reference evidence="2" key="2">
    <citation type="submission" date="2023-05" db="EMBL/GenBank/DDBJ databases">
        <authorList>
            <person name="Fouks B."/>
        </authorList>
    </citation>
    <scope>NUCLEOTIDE SEQUENCE</scope>
    <source>
        <strain evidence="2">Stay&amp;Tobe</strain>
        <tissue evidence="2">Testes</tissue>
    </source>
</reference>
<dbReference type="PROSITE" id="PS50836">
    <property type="entry name" value="DOMON"/>
    <property type="match status" value="1"/>
</dbReference>
<sequence>DGVREPEVDPSQDYEMLHGYENGTHTVIRFRRRYDTCDSNDYRITNDTMRVLYSYHATKSELAGSLPYHGPHHRGSVSLYLFDRLNLQESIPEKTLTWDLKTSV</sequence>
<comment type="caution">
    <text evidence="2">The sequence shown here is derived from an EMBL/GenBank/DDBJ whole genome shotgun (WGS) entry which is preliminary data.</text>
</comment>
<name>A0AAD7ZJ83_DIPPU</name>
<dbReference type="PANTHER" id="PTHR10157:SF40">
    <property type="entry name" value="MOXD1 HOMOLOG 2"/>
    <property type="match status" value="1"/>
</dbReference>
<dbReference type="GO" id="GO:0004500">
    <property type="term" value="F:dopamine beta-monooxygenase activity"/>
    <property type="evidence" value="ECO:0007669"/>
    <property type="project" value="InterPro"/>
</dbReference>
<dbReference type="GO" id="GO:0042420">
    <property type="term" value="P:dopamine catabolic process"/>
    <property type="evidence" value="ECO:0007669"/>
    <property type="project" value="TreeGrafter"/>
</dbReference>
<feature type="non-terminal residue" evidence="2">
    <location>
        <position position="104"/>
    </location>
</feature>
<dbReference type="Proteomes" id="UP001233999">
    <property type="component" value="Unassembled WGS sequence"/>
</dbReference>
<feature type="domain" description="DOMON" evidence="1">
    <location>
        <begin position="1"/>
        <end position="56"/>
    </location>
</feature>
<organism evidence="2 3">
    <name type="scientific">Diploptera punctata</name>
    <name type="common">Pacific beetle cockroach</name>
    <dbReference type="NCBI Taxonomy" id="6984"/>
    <lineage>
        <taxon>Eukaryota</taxon>
        <taxon>Metazoa</taxon>
        <taxon>Ecdysozoa</taxon>
        <taxon>Arthropoda</taxon>
        <taxon>Hexapoda</taxon>
        <taxon>Insecta</taxon>
        <taxon>Pterygota</taxon>
        <taxon>Neoptera</taxon>
        <taxon>Polyneoptera</taxon>
        <taxon>Dictyoptera</taxon>
        <taxon>Blattodea</taxon>
        <taxon>Blaberoidea</taxon>
        <taxon>Blaberidae</taxon>
        <taxon>Diplopterinae</taxon>
        <taxon>Diploptera</taxon>
    </lineage>
</organism>
<accession>A0AAD7ZJ83</accession>
<evidence type="ECO:0000313" key="3">
    <source>
        <dbReference type="Proteomes" id="UP001233999"/>
    </source>
</evidence>
<reference evidence="2" key="1">
    <citation type="journal article" date="2023" name="IScience">
        <title>Live-bearing cockroach genome reveals convergent evolutionary mechanisms linked to viviparity in insects and beyond.</title>
        <authorList>
            <person name="Fouks B."/>
            <person name="Harrison M.C."/>
            <person name="Mikhailova A.A."/>
            <person name="Marchal E."/>
            <person name="English S."/>
            <person name="Carruthers M."/>
            <person name="Jennings E.C."/>
            <person name="Chiamaka E.L."/>
            <person name="Frigard R.A."/>
            <person name="Pippel M."/>
            <person name="Attardo G.M."/>
            <person name="Benoit J.B."/>
            <person name="Bornberg-Bauer E."/>
            <person name="Tobe S.S."/>
        </authorList>
    </citation>
    <scope>NUCLEOTIDE SEQUENCE</scope>
    <source>
        <strain evidence="2">Stay&amp;Tobe</strain>
    </source>
</reference>
<gene>
    <name evidence="2" type="ORF">L9F63_023402</name>
</gene>
<dbReference type="InterPro" id="IPR045266">
    <property type="entry name" value="DOH_DOMON"/>
</dbReference>
<keyword evidence="3" id="KW-1185">Reference proteome</keyword>
<dbReference type="GO" id="GO:0005507">
    <property type="term" value="F:copper ion binding"/>
    <property type="evidence" value="ECO:0007669"/>
    <property type="project" value="TreeGrafter"/>
</dbReference>
<evidence type="ECO:0000313" key="2">
    <source>
        <dbReference type="EMBL" id="KAJ9581421.1"/>
    </source>
</evidence>